<evidence type="ECO:0000256" key="7">
    <source>
        <dbReference type="SAM" id="Phobius"/>
    </source>
</evidence>
<evidence type="ECO:0000313" key="9">
    <source>
        <dbReference type="EMBL" id="QQB90639.1"/>
    </source>
</evidence>
<gene>
    <name evidence="8" type="primary">trbL</name>
    <name evidence="8" type="ORF">EQG53_11860</name>
    <name evidence="9" type="ORF">I6H83_10585</name>
</gene>
<keyword evidence="11" id="KW-1185">Reference proteome</keyword>
<evidence type="ECO:0000256" key="6">
    <source>
        <dbReference type="SAM" id="MobiDB-lite"/>
    </source>
</evidence>
<dbReference type="Proteomes" id="UP000287388">
    <property type="component" value="Chromosome"/>
</dbReference>
<accession>A0A410P228</accession>
<feature type="compositionally biased region" description="Low complexity" evidence="6">
    <location>
        <begin position="349"/>
        <end position="363"/>
    </location>
</feature>
<evidence type="ECO:0000256" key="5">
    <source>
        <dbReference type="ARBA" id="ARBA00023136"/>
    </source>
</evidence>
<evidence type="ECO:0000313" key="10">
    <source>
        <dbReference type="Proteomes" id="UP000287388"/>
    </source>
</evidence>
<dbReference type="InterPro" id="IPR007688">
    <property type="entry name" value="Conjugal_tfr_TrbL/VirB6"/>
</dbReference>
<dbReference type="Pfam" id="PF04610">
    <property type="entry name" value="TrbL"/>
    <property type="match status" value="1"/>
</dbReference>
<name>A0A410P228_BREDI</name>
<dbReference type="GO" id="GO:0030255">
    <property type="term" value="P:protein secretion by the type IV secretion system"/>
    <property type="evidence" value="ECO:0007669"/>
    <property type="project" value="InterPro"/>
</dbReference>
<dbReference type="AlphaFoldDB" id="A0A410P228"/>
<evidence type="ECO:0000256" key="1">
    <source>
        <dbReference type="ARBA" id="ARBA00004141"/>
    </source>
</evidence>
<dbReference type="GO" id="GO:0016020">
    <property type="term" value="C:membrane"/>
    <property type="evidence" value="ECO:0007669"/>
    <property type="project" value="UniProtKB-SubCell"/>
</dbReference>
<evidence type="ECO:0000256" key="2">
    <source>
        <dbReference type="ARBA" id="ARBA00007802"/>
    </source>
</evidence>
<evidence type="ECO:0000256" key="3">
    <source>
        <dbReference type="ARBA" id="ARBA00022692"/>
    </source>
</evidence>
<sequence length="453" mass="44654">METPNELMTVFSNTVTAGFAALEGSVNNVFGLLIVLVVALTGIQWALSPQREILAAGFGKILLVGAFAWLINDWQALSETIYAGFIELGLTAGGGDLSREDFLNPGAILAQGWAIVKALGDTPAPVANPLDVVGNLTDALILGVAMIGIMLAFAVLALQIIVALLEFKIVTLGGFVLLPFGIWSRTAFLAERPLGYVVSSGLKVLALAIVVSGARTVFDQLQPSANPDIYEALSILVASILLAMLAIFIPSLASALVTGGPALGAGAAMAGGLAVGGAGLLAGAALAGAGAMAGGGAARLAGPSRAAAGAGSGGGRGPGGPGPSSTPGPSGGVPGAPGASRGPGGAGPSGRNAGARAGSATSGTRGGEGPSGGVAETDTAPSGSSGSRRARETETARRDSHWAVQNGERRAPRGASGRSRALQAFFVANAGRGLAPSSETSGVLTPNLRTEEP</sequence>
<feature type="transmembrane region" description="Helical" evidence="7">
    <location>
        <begin position="194"/>
        <end position="218"/>
    </location>
</feature>
<evidence type="ECO:0000313" key="8">
    <source>
        <dbReference type="EMBL" id="QAT16135.1"/>
    </source>
</evidence>
<dbReference type="EMBL" id="CP035093">
    <property type="protein sequence ID" value="QAT16135.1"/>
    <property type="molecule type" value="Genomic_DNA"/>
</dbReference>
<feature type="compositionally biased region" description="Gly residues" evidence="6">
    <location>
        <begin position="310"/>
        <end position="319"/>
    </location>
</feature>
<reference evidence="8 10" key="1">
    <citation type="submission" date="2019-01" db="EMBL/GenBank/DDBJ databases">
        <title>Brevundimonas diminuta Genome sequencing and assembly.</title>
        <authorList>
            <person name="Chen H."/>
        </authorList>
    </citation>
    <scope>NUCLEOTIDE SEQUENCE [LARGE SCALE GENOMIC DNA]</scope>
    <source>
        <strain evidence="8">ATCC</strain>
        <strain evidence="10">ATCC(B) 19146</strain>
    </source>
</reference>
<feature type="compositionally biased region" description="Basic and acidic residues" evidence="6">
    <location>
        <begin position="389"/>
        <end position="411"/>
    </location>
</feature>
<keyword evidence="4 7" id="KW-1133">Transmembrane helix</keyword>
<keyword evidence="3 7" id="KW-0812">Transmembrane</keyword>
<evidence type="ECO:0000256" key="4">
    <source>
        <dbReference type="ARBA" id="ARBA00022989"/>
    </source>
</evidence>
<feature type="region of interest" description="Disordered" evidence="6">
    <location>
        <begin position="432"/>
        <end position="453"/>
    </location>
</feature>
<keyword evidence="5 7" id="KW-0472">Membrane</keyword>
<dbReference type="Proteomes" id="UP000596117">
    <property type="component" value="Chromosome"/>
</dbReference>
<feature type="compositionally biased region" description="Polar residues" evidence="6">
    <location>
        <begin position="437"/>
        <end position="453"/>
    </location>
</feature>
<proteinExistence type="inferred from homology"/>
<feature type="transmembrane region" description="Helical" evidence="7">
    <location>
        <begin position="139"/>
        <end position="162"/>
    </location>
</feature>
<organism evidence="8 10">
    <name type="scientific">Brevundimonas diminuta</name>
    <name type="common">Pseudomonas diminuta</name>
    <dbReference type="NCBI Taxonomy" id="293"/>
    <lineage>
        <taxon>Bacteria</taxon>
        <taxon>Pseudomonadati</taxon>
        <taxon>Pseudomonadota</taxon>
        <taxon>Alphaproteobacteria</taxon>
        <taxon>Caulobacterales</taxon>
        <taxon>Caulobacteraceae</taxon>
        <taxon>Brevundimonas</taxon>
    </lineage>
</organism>
<feature type="transmembrane region" description="Helical" evidence="7">
    <location>
        <begin position="169"/>
        <end position="188"/>
    </location>
</feature>
<feature type="region of interest" description="Disordered" evidence="6">
    <location>
        <begin position="302"/>
        <end position="419"/>
    </location>
</feature>
<evidence type="ECO:0000313" key="11">
    <source>
        <dbReference type="Proteomes" id="UP000596117"/>
    </source>
</evidence>
<protein>
    <submittedName>
        <fullName evidence="8">P-type conjugative transfer protein TrbL</fullName>
    </submittedName>
</protein>
<reference evidence="9 11" key="2">
    <citation type="submission" date="2020-12" db="EMBL/GenBank/DDBJ databases">
        <title>FDA dAtabase for Regulatory Grade micrObial Sequences (FDA-ARGOS): Supporting development and validation of Infectious Disease Dx tests.</title>
        <authorList>
            <person name="Kerrigan L."/>
            <person name="Long C."/>
            <person name="Tallon L."/>
            <person name="Sadzewicz L."/>
            <person name="Zhao X."/>
            <person name="Boylan J."/>
            <person name="Ott S."/>
            <person name="Bowen H."/>
            <person name="Vavikolanu K."/>
            <person name="Mehta A."/>
            <person name="Aluvathingal J."/>
            <person name="Nadendla S."/>
            <person name="Yan Y."/>
            <person name="Sichtig H."/>
        </authorList>
    </citation>
    <scope>NUCLEOTIDE SEQUENCE [LARGE SCALE GENOMIC DNA]</scope>
    <source>
        <strain evidence="9 11">FDAARGOS_1026</strain>
    </source>
</reference>
<comment type="similarity">
    <text evidence="2">Belongs to the TrbL/VirB6 family.</text>
</comment>
<dbReference type="InterPro" id="IPR014150">
    <property type="entry name" value="Conjugal_tfr_TrbL"/>
</dbReference>
<feature type="transmembrane region" description="Helical" evidence="7">
    <location>
        <begin position="54"/>
        <end position="71"/>
    </location>
</feature>
<comment type="subcellular location">
    <subcellularLocation>
        <location evidence="1">Membrane</location>
        <topology evidence="1">Multi-pass membrane protein</topology>
    </subcellularLocation>
</comment>
<feature type="transmembrane region" description="Helical" evidence="7">
    <location>
        <begin position="265"/>
        <end position="289"/>
    </location>
</feature>
<feature type="compositionally biased region" description="Gly residues" evidence="6">
    <location>
        <begin position="329"/>
        <end position="348"/>
    </location>
</feature>
<feature type="transmembrane region" description="Helical" evidence="7">
    <location>
        <begin position="29"/>
        <end position="47"/>
    </location>
</feature>
<dbReference type="NCBIfam" id="TIGR02783">
    <property type="entry name" value="TrbL_P"/>
    <property type="match status" value="1"/>
</dbReference>
<dbReference type="KEGG" id="bdm:EQG53_11860"/>
<dbReference type="EMBL" id="CP066026">
    <property type="protein sequence ID" value="QQB90639.1"/>
    <property type="molecule type" value="Genomic_DNA"/>
</dbReference>
<feature type="transmembrane region" description="Helical" evidence="7">
    <location>
        <begin position="230"/>
        <end position="253"/>
    </location>
</feature>